<dbReference type="InterPro" id="IPR000515">
    <property type="entry name" value="MetI-like"/>
</dbReference>
<feature type="transmembrane region" description="Helical" evidence="5">
    <location>
        <begin position="299"/>
        <end position="322"/>
    </location>
</feature>
<keyword evidence="4 5" id="KW-0472">Membrane</keyword>
<dbReference type="AlphaFoldDB" id="A0A7X5UAY7"/>
<feature type="domain" description="ABC transmembrane type-1" evidence="6">
    <location>
        <begin position="73"/>
        <end position="271"/>
    </location>
</feature>
<dbReference type="InterPro" id="IPR035906">
    <property type="entry name" value="MetI-like_sf"/>
</dbReference>
<dbReference type="RefSeq" id="WP_166948502.1">
    <property type="nucleotide sequence ID" value="NZ_JAARLZ010000005.1"/>
</dbReference>
<accession>A0A7X5UAY7</accession>
<dbReference type="Pfam" id="PF00528">
    <property type="entry name" value="BPD_transp_1"/>
    <property type="match status" value="2"/>
</dbReference>
<dbReference type="GO" id="GO:0055085">
    <property type="term" value="P:transmembrane transport"/>
    <property type="evidence" value="ECO:0007669"/>
    <property type="project" value="InterPro"/>
</dbReference>
<dbReference type="PANTHER" id="PTHR43496:SF1">
    <property type="entry name" value="POLYGALACTURONAN_RHAMNOGALACTURONAN TRANSPORT SYSTEM PERMEASE PROTEIN YTEP"/>
    <property type="match status" value="1"/>
</dbReference>
<dbReference type="PROSITE" id="PS50928">
    <property type="entry name" value="ABC_TM1"/>
    <property type="match status" value="2"/>
</dbReference>
<feature type="transmembrane region" description="Helical" evidence="5">
    <location>
        <begin position="349"/>
        <end position="373"/>
    </location>
</feature>
<feature type="transmembrane region" description="Helical" evidence="5">
    <location>
        <begin position="149"/>
        <end position="174"/>
    </location>
</feature>
<organism evidence="7 8">
    <name type="scientific">Luteibacter anthropi</name>
    <dbReference type="NCBI Taxonomy" id="564369"/>
    <lineage>
        <taxon>Bacteria</taxon>
        <taxon>Pseudomonadati</taxon>
        <taxon>Pseudomonadota</taxon>
        <taxon>Gammaproteobacteria</taxon>
        <taxon>Lysobacterales</taxon>
        <taxon>Rhodanobacteraceae</taxon>
        <taxon>Luteibacter</taxon>
    </lineage>
</organism>
<name>A0A7X5UAY7_9GAMM</name>
<evidence type="ECO:0000256" key="3">
    <source>
        <dbReference type="ARBA" id="ARBA00022989"/>
    </source>
</evidence>
<evidence type="ECO:0000256" key="1">
    <source>
        <dbReference type="ARBA" id="ARBA00004651"/>
    </source>
</evidence>
<keyword evidence="3 5" id="KW-1133">Transmembrane helix</keyword>
<feature type="transmembrane region" description="Helical" evidence="5">
    <location>
        <begin position="206"/>
        <end position="230"/>
    </location>
</feature>
<keyword evidence="2 5" id="KW-0812">Transmembrane</keyword>
<comment type="similarity">
    <text evidence="5">Belongs to the binding-protein-dependent transport system permease family.</text>
</comment>
<evidence type="ECO:0000313" key="8">
    <source>
        <dbReference type="Proteomes" id="UP000490980"/>
    </source>
</evidence>
<keyword evidence="8" id="KW-1185">Reference proteome</keyword>
<dbReference type="PANTHER" id="PTHR43496">
    <property type="entry name" value="PROTEIN LPLB"/>
    <property type="match status" value="1"/>
</dbReference>
<feature type="transmembrane region" description="Helical" evidence="5">
    <location>
        <begin position="473"/>
        <end position="499"/>
    </location>
</feature>
<dbReference type="Proteomes" id="UP000490980">
    <property type="component" value="Unassembled WGS sequence"/>
</dbReference>
<feature type="transmembrane region" description="Helical" evidence="5">
    <location>
        <begin position="385"/>
        <end position="407"/>
    </location>
</feature>
<evidence type="ECO:0000256" key="4">
    <source>
        <dbReference type="ARBA" id="ARBA00023136"/>
    </source>
</evidence>
<reference evidence="7 8" key="1">
    <citation type="submission" date="2020-03" db="EMBL/GenBank/DDBJ databases">
        <authorList>
            <person name="Lai Q."/>
        </authorList>
    </citation>
    <scope>NUCLEOTIDE SEQUENCE [LARGE SCALE GENOMIC DNA]</scope>
    <source>
        <strain evidence="7 8">CCUG 25036</strain>
    </source>
</reference>
<dbReference type="SUPFAM" id="SSF161098">
    <property type="entry name" value="MetI-like"/>
    <property type="match status" value="2"/>
</dbReference>
<comment type="subcellular location">
    <subcellularLocation>
        <location evidence="1 5">Cell membrane</location>
        <topology evidence="1 5">Multi-pass membrane protein</topology>
    </subcellularLocation>
</comment>
<feature type="transmembrane region" description="Helical" evidence="5">
    <location>
        <begin position="413"/>
        <end position="432"/>
    </location>
</feature>
<feature type="transmembrane region" description="Helical" evidence="5">
    <location>
        <begin position="21"/>
        <end position="41"/>
    </location>
</feature>
<feature type="transmembrane region" description="Helical" evidence="5">
    <location>
        <begin position="519"/>
        <end position="545"/>
    </location>
</feature>
<evidence type="ECO:0000256" key="2">
    <source>
        <dbReference type="ARBA" id="ARBA00022692"/>
    </source>
</evidence>
<feature type="transmembrane region" description="Helical" evidence="5">
    <location>
        <begin position="72"/>
        <end position="95"/>
    </location>
</feature>
<dbReference type="EMBL" id="JAARLZ010000005">
    <property type="protein sequence ID" value="NII07017.1"/>
    <property type="molecule type" value="Genomic_DNA"/>
</dbReference>
<dbReference type="CDD" id="cd06261">
    <property type="entry name" value="TM_PBP2"/>
    <property type="match status" value="2"/>
</dbReference>
<protein>
    <submittedName>
        <fullName evidence="7">ABC transporter permease subunit</fullName>
    </submittedName>
</protein>
<proteinExistence type="inferred from homology"/>
<evidence type="ECO:0000313" key="7">
    <source>
        <dbReference type="EMBL" id="NII07017.1"/>
    </source>
</evidence>
<dbReference type="GO" id="GO:0005886">
    <property type="term" value="C:plasma membrane"/>
    <property type="evidence" value="ECO:0007669"/>
    <property type="project" value="UniProtKB-SubCell"/>
</dbReference>
<sequence length="555" mass="58610">MGLRMNAVATIRGLSMPRIGTWLLVGVPVAVLCLFFLHPLVTVLWRSVTDAQGHITFANYTHLLDDPGLPRAALHSLAIGAATTLATVLFGLCLAMALHRSRLPGKALIRGILLLPMLAPSLVIGLGLVCLLGRNGLVHRLTGLPTDIYGFWGLLIANTLYSLPQAVIVISAALERTPARHYDAAASLGAGPLRQFLDVTLPRLRFALIAAAFLVFTETLTDFGSAVVVGGNYRVLAMEIYSEVVGQMDFGMGATLGVILLLPALLSVALGRMARRRQDAGEGVVGLPLVASRCVLRDVLLGLGGALALLPMLAVVATVAYVSLVRLWPYDPAITFAHYLDMPEGYGPVATSLGVSLLAAVAGIALIFALAAGLRSVPPRWARPIQFLATLPAAVPGMVLGLGYVLAFNHGTLSAWLYGSAAIVAACSLYHYHAQAFLTMQAGMRQVPGALEDVVSSLGGHTRHVLRDAILPFAAPATIAGFFYLFMRSMVTLSGVIFLVTPDLGLASVSVMRLDENGFLAQAAAYAMCVVLAGALALGAMRLALHVLKDRRHVA</sequence>
<keyword evidence="5" id="KW-0813">Transport</keyword>
<feature type="transmembrane region" description="Helical" evidence="5">
    <location>
        <begin position="250"/>
        <end position="270"/>
    </location>
</feature>
<feature type="transmembrane region" description="Helical" evidence="5">
    <location>
        <begin position="107"/>
        <end position="129"/>
    </location>
</feature>
<gene>
    <name evidence="7" type="ORF">HBF25_11515</name>
</gene>
<evidence type="ECO:0000256" key="5">
    <source>
        <dbReference type="RuleBase" id="RU363032"/>
    </source>
</evidence>
<evidence type="ECO:0000259" key="6">
    <source>
        <dbReference type="PROSITE" id="PS50928"/>
    </source>
</evidence>
<comment type="caution">
    <text evidence="7">The sequence shown here is derived from an EMBL/GenBank/DDBJ whole genome shotgun (WGS) entry which is preliminary data.</text>
</comment>
<dbReference type="Gene3D" id="1.10.3720.10">
    <property type="entry name" value="MetI-like"/>
    <property type="match status" value="2"/>
</dbReference>
<feature type="domain" description="ABC transmembrane type-1" evidence="6">
    <location>
        <begin position="349"/>
        <end position="549"/>
    </location>
</feature>